<protein>
    <recommendedName>
        <fullName evidence="4">Protein kinase domain-containing protein</fullName>
    </recommendedName>
</protein>
<accession>A0ABN1VY80</accession>
<evidence type="ECO:0000313" key="3">
    <source>
        <dbReference type="Proteomes" id="UP001500037"/>
    </source>
</evidence>
<organism evidence="2 3">
    <name type="scientific">Kitasatospora nipponensis</name>
    <dbReference type="NCBI Taxonomy" id="258049"/>
    <lineage>
        <taxon>Bacteria</taxon>
        <taxon>Bacillati</taxon>
        <taxon>Actinomycetota</taxon>
        <taxon>Actinomycetes</taxon>
        <taxon>Kitasatosporales</taxon>
        <taxon>Streptomycetaceae</taxon>
        <taxon>Kitasatospora</taxon>
    </lineage>
</organism>
<keyword evidence="3" id="KW-1185">Reference proteome</keyword>
<feature type="region of interest" description="Disordered" evidence="1">
    <location>
        <begin position="296"/>
        <end position="320"/>
    </location>
</feature>
<gene>
    <name evidence="2" type="ORF">GCM10009665_15890</name>
</gene>
<dbReference type="EMBL" id="BAAALF010000017">
    <property type="protein sequence ID" value="GAA1226159.1"/>
    <property type="molecule type" value="Genomic_DNA"/>
</dbReference>
<evidence type="ECO:0000256" key="1">
    <source>
        <dbReference type="SAM" id="MobiDB-lite"/>
    </source>
</evidence>
<dbReference type="RefSeq" id="WP_344440524.1">
    <property type="nucleotide sequence ID" value="NZ_BAAALF010000017.1"/>
</dbReference>
<reference evidence="2 3" key="1">
    <citation type="journal article" date="2019" name="Int. J. Syst. Evol. Microbiol.">
        <title>The Global Catalogue of Microorganisms (GCM) 10K type strain sequencing project: providing services to taxonomists for standard genome sequencing and annotation.</title>
        <authorList>
            <consortium name="The Broad Institute Genomics Platform"/>
            <consortium name="The Broad Institute Genome Sequencing Center for Infectious Disease"/>
            <person name="Wu L."/>
            <person name="Ma J."/>
        </authorList>
    </citation>
    <scope>NUCLEOTIDE SEQUENCE [LARGE SCALE GENOMIC DNA]</scope>
    <source>
        <strain evidence="2 3">JCM 13004</strain>
    </source>
</reference>
<feature type="compositionally biased region" description="Basic and acidic residues" evidence="1">
    <location>
        <begin position="303"/>
        <end position="320"/>
    </location>
</feature>
<proteinExistence type="predicted"/>
<evidence type="ECO:0008006" key="4">
    <source>
        <dbReference type="Google" id="ProtNLM"/>
    </source>
</evidence>
<sequence length="320" mass="34951">MTTEALQRQSERISVHAAVSQALAEFTDAELCALVTAAKPLGRIGKMSLTEFAGHTVFIKRIPLTELEQLPENVGSTANLQGLPLHSHYGIGSDGLGAWRESALHDQTTAWVLNGEHDGFPLTFHARVLPISALPRSEITAHPRQADIVVFLENVPLTLAEWMRRQAAAGSSTLDRAVTSAAAALEAGVAFMGSRGLVHFDTHRANILTDGTHFYIKNYSQALSRDFTLTDEERDFHRAHADYDWMLTFSELVNVVGDNLQGLGDEALAVIQRYAPVAARAKAFFDGLANGPEVPPFPTKEISTLREDAESASIRRDVSR</sequence>
<comment type="caution">
    <text evidence="2">The sequence shown here is derived from an EMBL/GenBank/DDBJ whole genome shotgun (WGS) entry which is preliminary data.</text>
</comment>
<name>A0ABN1VY80_9ACTN</name>
<dbReference type="Proteomes" id="UP001500037">
    <property type="component" value="Unassembled WGS sequence"/>
</dbReference>
<evidence type="ECO:0000313" key="2">
    <source>
        <dbReference type="EMBL" id="GAA1226159.1"/>
    </source>
</evidence>